<dbReference type="PANTHER" id="PTHR11473">
    <property type="entry name" value="AROMATIC AMINO ACID HYDROXYLASE"/>
    <property type="match status" value="1"/>
</dbReference>
<dbReference type="GO" id="GO:0005506">
    <property type="term" value="F:iron ion binding"/>
    <property type="evidence" value="ECO:0007669"/>
    <property type="project" value="InterPro"/>
</dbReference>
<keyword evidence="5 7" id="KW-0408">Iron</keyword>
<evidence type="ECO:0000313" key="11">
    <source>
        <dbReference type="Proteomes" id="UP000502421"/>
    </source>
</evidence>
<dbReference type="KEGG" id="coy:HF329_16565"/>
<keyword evidence="4" id="KW-0560">Oxidoreductase</keyword>
<gene>
    <name evidence="10" type="ORF">HF324_16090</name>
    <name evidence="9" type="ORF">HF329_16565</name>
</gene>
<dbReference type="Gene3D" id="1.10.800.10">
    <property type="entry name" value="Aromatic amino acid hydroxylase"/>
    <property type="match status" value="1"/>
</dbReference>
<evidence type="ECO:0000256" key="6">
    <source>
        <dbReference type="ARBA" id="ARBA00023033"/>
    </source>
</evidence>
<evidence type="ECO:0000313" key="12">
    <source>
        <dbReference type="Proteomes" id="UP000503144"/>
    </source>
</evidence>
<evidence type="ECO:0000256" key="5">
    <source>
        <dbReference type="ARBA" id="ARBA00023004"/>
    </source>
</evidence>
<dbReference type="InterPro" id="IPR036329">
    <property type="entry name" value="Aro-AA_hydroxylase_C_sf"/>
</dbReference>
<dbReference type="GO" id="GO:0009072">
    <property type="term" value="P:aromatic amino acid metabolic process"/>
    <property type="evidence" value="ECO:0007669"/>
    <property type="project" value="InterPro"/>
</dbReference>
<evidence type="ECO:0000313" key="10">
    <source>
        <dbReference type="EMBL" id="QJB39295.1"/>
    </source>
</evidence>
<dbReference type="PROSITE" id="PS51410">
    <property type="entry name" value="BH4_AAA_HYDROXYL_2"/>
    <property type="match status" value="1"/>
</dbReference>
<feature type="binding site" evidence="7">
    <location>
        <position position="157"/>
    </location>
    <ligand>
        <name>Fe cation</name>
        <dbReference type="ChEBI" id="CHEBI:24875"/>
    </ligand>
</feature>
<name>A0AAE6ZIM4_9BACT</name>
<sequence>MEQNYDAYTAEDHQNWSILFDRQNKAVLHLAANAFRSGFLQLDLNPHRIENIPVRNITMKQKFGWQLHPVSGLLPLDEFLNLLINKEFPVTVYMRRKEELEFSELPDIFHDLYGHAPMLASPVFSEFISRYAEIAIGYINDPEAVEYMSRFYWYTMEMGLIEEEGKLKPFGSAILTSAGEMENIVSPDVPKRPFDVDDVLNAPYDSFNLQTQYFYLQSFEQLFDALGTFRQTLQNKAFATK</sequence>
<dbReference type="PRINTS" id="PR00372">
    <property type="entry name" value="FYWHYDRXLASE"/>
</dbReference>
<dbReference type="GO" id="GO:0016714">
    <property type="term" value="F:oxidoreductase activity, acting on paired donors, with incorporation or reduction of molecular oxygen, reduced pteridine as one donor, and incorporation of one atom of oxygen"/>
    <property type="evidence" value="ECO:0007669"/>
    <property type="project" value="InterPro"/>
</dbReference>
<evidence type="ECO:0000313" key="9">
    <source>
        <dbReference type="EMBL" id="QJB32842.1"/>
    </source>
</evidence>
<evidence type="ECO:0000259" key="8">
    <source>
        <dbReference type="PROSITE" id="PS51410"/>
    </source>
</evidence>
<dbReference type="EMBL" id="CP051204">
    <property type="protein sequence ID" value="QJB39295.1"/>
    <property type="molecule type" value="Genomic_DNA"/>
</dbReference>
<dbReference type="InterPro" id="IPR001273">
    <property type="entry name" value="ArAA_hydroxylase"/>
</dbReference>
<proteinExistence type="inferred from homology"/>
<evidence type="ECO:0000256" key="7">
    <source>
        <dbReference type="PIRSR" id="PIRSR601273-2"/>
    </source>
</evidence>
<dbReference type="Proteomes" id="UP000502421">
    <property type="component" value="Chromosome"/>
</dbReference>
<accession>A0AAE6ZIM4</accession>
<reference evidence="11" key="1">
    <citation type="submission" date="2020-04" db="EMBL/GenBank/DDBJ databases">
        <authorList>
            <person name="Kittiwongwattana C."/>
        </authorList>
    </citation>
    <scope>NUCLEOTIDE SEQUENCE [LARGE SCALE GENOMIC DNA]</scope>
    <source>
        <strain evidence="11">1310</strain>
    </source>
</reference>
<dbReference type="InterPro" id="IPR019774">
    <property type="entry name" value="Aromatic-AA_hydroxylase_C"/>
</dbReference>
<comment type="similarity">
    <text evidence="2">Belongs to the biopterin-dependent aromatic amino acid hydroxylase family.</text>
</comment>
<dbReference type="InterPro" id="IPR036951">
    <property type="entry name" value="ArAA_hydroxylase_sf"/>
</dbReference>
<dbReference type="SUPFAM" id="SSF56534">
    <property type="entry name" value="Aromatic aminoacid monoxygenases, catalytic and oligomerization domains"/>
    <property type="match status" value="1"/>
</dbReference>
<feature type="binding site" evidence="7">
    <location>
        <position position="110"/>
    </location>
    <ligand>
        <name>Fe cation</name>
        <dbReference type="ChEBI" id="CHEBI:24875"/>
    </ligand>
</feature>
<keyword evidence="3 7" id="KW-0479">Metal-binding</keyword>
<organism evidence="9 11">
    <name type="scientific">Chitinophaga oryzae</name>
    <dbReference type="NCBI Taxonomy" id="2725414"/>
    <lineage>
        <taxon>Bacteria</taxon>
        <taxon>Pseudomonadati</taxon>
        <taxon>Bacteroidota</taxon>
        <taxon>Chitinophagia</taxon>
        <taxon>Chitinophagales</taxon>
        <taxon>Chitinophagaceae</taxon>
        <taxon>Chitinophaga</taxon>
    </lineage>
</organism>
<evidence type="ECO:0000256" key="4">
    <source>
        <dbReference type="ARBA" id="ARBA00023002"/>
    </source>
</evidence>
<keyword evidence="6" id="KW-0503">Monooxygenase</keyword>
<dbReference type="Pfam" id="PF00351">
    <property type="entry name" value="Biopterin_H"/>
    <property type="match status" value="1"/>
</dbReference>
<feature type="domain" description="Biopterin-dependent aromatic amino acid hydroxylase family profile" evidence="8">
    <location>
        <begin position="1"/>
        <end position="241"/>
    </location>
</feature>
<evidence type="ECO:0000256" key="3">
    <source>
        <dbReference type="ARBA" id="ARBA00022723"/>
    </source>
</evidence>
<evidence type="ECO:0000256" key="1">
    <source>
        <dbReference type="ARBA" id="ARBA00001954"/>
    </source>
</evidence>
<keyword evidence="12" id="KW-1185">Reference proteome</keyword>
<feature type="binding site" evidence="7">
    <location>
        <position position="115"/>
    </location>
    <ligand>
        <name>Fe cation</name>
        <dbReference type="ChEBI" id="CHEBI:24875"/>
    </ligand>
</feature>
<dbReference type="Proteomes" id="UP000503144">
    <property type="component" value="Chromosome"/>
</dbReference>
<dbReference type="PANTHER" id="PTHR11473:SF24">
    <property type="entry name" value="PHENYLALANINE-4-HYDROXYLASE"/>
    <property type="match status" value="1"/>
</dbReference>
<comment type="cofactor">
    <cofactor evidence="1 7">
        <name>Fe(2+)</name>
        <dbReference type="ChEBI" id="CHEBI:29033"/>
    </cofactor>
</comment>
<reference evidence="9 12" key="2">
    <citation type="submission" date="2020-09" db="EMBL/GenBank/DDBJ databases">
        <authorList>
            <person name="Kittiwongwattana C."/>
        </authorList>
    </citation>
    <scope>NUCLEOTIDE SEQUENCE</scope>
    <source>
        <strain evidence="10 12">1303</strain>
        <strain evidence="9">1310</strain>
    </source>
</reference>
<dbReference type="RefSeq" id="WP_168805427.1">
    <property type="nucleotide sequence ID" value="NZ_CP051204.2"/>
</dbReference>
<evidence type="ECO:0000256" key="2">
    <source>
        <dbReference type="ARBA" id="ARBA00009712"/>
    </source>
</evidence>
<dbReference type="EMBL" id="CP051205">
    <property type="protein sequence ID" value="QJB32842.1"/>
    <property type="molecule type" value="Genomic_DNA"/>
</dbReference>
<protein>
    <recommendedName>
        <fullName evidence="8">Biopterin-dependent aromatic amino acid hydroxylase family profile domain-containing protein</fullName>
    </recommendedName>
</protein>
<dbReference type="AlphaFoldDB" id="A0AAE6ZIM4"/>